<keyword evidence="7 14" id="KW-0658">Purine biosynthesis</keyword>
<dbReference type="GO" id="GO:0004018">
    <property type="term" value="F:N6-(1,2-dicarboxyethyl)AMP AMP-lyase (fumarate-forming) activity"/>
    <property type="evidence" value="ECO:0007669"/>
    <property type="project" value="UniProtKB-UniRule"/>
</dbReference>
<comment type="subunit">
    <text evidence="4">Homotetramer. Residues from neighboring subunits contribute catalytic and substrate-binding residues to each active site.</text>
</comment>
<dbReference type="Proteomes" id="UP000001400">
    <property type="component" value="Chromosome"/>
</dbReference>
<dbReference type="InterPro" id="IPR020557">
    <property type="entry name" value="Fumarate_lyase_CS"/>
</dbReference>
<dbReference type="InterPro" id="IPR022761">
    <property type="entry name" value="Fumarate_lyase_N"/>
</dbReference>
<evidence type="ECO:0000256" key="10">
    <source>
        <dbReference type="ARBA" id="ARBA00025012"/>
    </source>
</evidence>
<dbReference type="OrthoDB" id="7033at2157"/>
<dbReference type="eggNOG" id="arCOG01747">
    <property type="taxonomic scope" value="Archaea"/>
</dbReference>
<dbReference type="PRINTS" id="PR00149">
    <property type="entry name" value="FUMRATELYASE"/>
</dbReference>
<comment type="catalytic activity">
    <reaction evidence="12">
        <text>N(6)-(1,2-dicarboxyethyl)-AMP = fumarate + AMP</text>
        <dbReference type="Rhea" id="RHEA:16853"/>
        <dbReference type="ChEBI" id="CHEBI:29806"/>
        <dbReference type="ChEBI" id="CHEBI:57567"/>
        <dbReference type="ChEBI" id="CHEBI:456215"/>
        <dbReference type="EC" id="4.3.2.2"/>
    </reaction>
    <physiologicalReaction direction="left-to-right" evidence="12">
        <dbReference type="Rhea" id="RHEA:16854"/>
    </physiologicalReaction>
</comment>
<evidence type="ECO:0000256" key="13">
    <source>
        <dbReference type="NCBIfam" id="TIGR00928"/>
    </source>
</evidence>
<dbReference type="PANTHER" id="PTHR43172">
    <property type="entry name" value="ADENYLOSUCCINATE LYASE"/>
    <property type="match status" value="1"/>
</dbReference>
<dbReference type="GO" id="GO:0070626">
    <property type="term" value="F:(S)-2-(5-amino-1-(5-phospho-D-ribosyl)imidazole-4-carboxamido) succinate lyase (fumarate-forming) activity"/>
    <property type="evidence" value="ECO:0007669"/>
    <property type="project" value="TreeGrafter"/>
</dbReference>
<evidence type="ECO:0000256" key="3">
    <source>
        <dbReference type="ARBA" id="ARBA00008273"/>
    </source>
</evidence>
<protein>
    <recommendedName>
        <fullName evidence="6 13">Adenylosuccinate lyase</fullName>
        <shortName evidence="14">ASL</shortName>
        <ecNumber evidence="5 13">4.3.2.2</ecNumber>
    </recommendedName>
    <alternativeName>
        <fullName evidence="11 14">Adenylosuccinase</fullName>
    </alternativeName>
</protein>
<dbReference type="GO" id="GO:0044208">
    <property type="term" value="P:'de novo' AMP biosynthetic process"/>
    <property type="evidence" value="ECO:0007669"/>
    <property type="project" value="UniProtKB-UniPathway"/>
</dbReference>
<dbReference type="RefSeq" id="WP_008085629.1">
    <property type="nucleotide sequence ID" value="NC_013926.1"/>
</dbReference>
<feature type="domain" description="Adenylosuccinate lyase C-terminal" evidence="15">
    <location>
        <begin position="358"/>
        <end position="433"/>
    </location>
</feature>
<comment type="pathway">
    <text evidence="1 14">Purine metabolism; IMP biosynthesis via de novo pathway; 5-amino-1-(5-phospho-D-ribosyl)imidazole-4-carboxamide from 5-amino-1-(5-phospho-D-ribosyl)imidazole-4-carboxylate: step 2/2.</text>
</comment>
<keyword evidence="17" id="KW-1185">Reference proteome</keyword>
<dbReference type="EMBL" id="CP001941">
    <property type="protein sequence ID" value="ADD08971.1"/>
    <property type="molecule type" value="Genomic_DNA"/>
</dbReference>
<gene>
    <name evidence="16" type="ordered locus">Aboo_1162</name>
</gene>
<dbReference type="STRING" id="439481.Aboo_1162"/>
<evidence type="ECO:0000256" key="7">
    <source>
        <dbReference type="ARBA" id="ARBA00022755"/>
    </source>
</evidence>
<dbReference type="UniPathway" id="UPA00074">
    <property type="reaction ID" value="UER00132"/>
</dbReference>
<dbReference type="Pfam" id="PF00206">
    <property type="entry name" value="Lyase_1"/>
    <property type="match status" value="1"/>
</dbReference>
<evidence type="ECO:0000259" key="15">
    <source>
        <dbReference type="SMART" id="SM00998"/>
    </source>
</evidence>
<dbReference type="InterPro" id="IPR024083">
    <property type="entry name" value="Fumarase/histidase_N"/>
</dbReference>
<dbReference type="SUPFAM" id="SSF48557">
    <property type="entry name" value="L-aspartase-like"/>
    <property type="match status" value="1"/>
</dbReference>
<evidence type="ECO:0000256" key="2">
    <source>
        <dbReference type="ARBA" id="ARBA00004734"/>
    </source>
</evidence>
<dbReference type="AlphaFoldDB" id="B5IFP2"/>
<dbReference type="UniPathway" id="UPA00075">
    <property type="reaction ID" value="UER00336"/>
</dbReference>
<evidence type="ECO:0000256" key="5">
    <source>
        <dbReference type="ARBA" id="ARBA00012339"/>
    </source>
</evidence>
<evidence type="ECO:0000256" key="1">
    <source>
        <dbReference type="ARBA" id="ARBA00004706"/>
    </source>
</evidence>
<evidence type="ECO:0000256" key="9">
    <source>
        <dbReference type="ARBA" id="ARBA00024477"/>
    </source>
</evidence>
<organism evidence="16 17">
    <name type="scientific">Aciduliprofundum boonei (strain DSM 19572 / T469)</name>
    <dbReference type="NCBI Taxonomy" id="439481"/>
    <lineage>
        <taxon>Archaea</taxon>
        <taxon>Methanobacteriati</taxon>
        <taxon>Thermoplasmatota</taxon>
        <taxon>DHVE2 group</taxon>
        <taxon>Candidatus Aciduliprofundum</taxon>
    </lineage>
</organism>
<dbReference type="GeneID" id="8828122"/>
<dbReference type="GO" id="GO:0005829">
    <property type="term" value="C:cytosol"/>
    <property type="evidence" value="ECO:0007669"/>
    <property type="project" value="TreeGrafter"/>
</dbReference>
<dbReference type="KEGG" id="abi:Aboo_1162"/>
<evidence type="ECO:0000256" key="6">
    <source>
        <dbReference type="ARBA" id="ARBA00017058"/>
    </source>
</evidence>
<dbReference type="NCBIfam" id="TIGR00928">
    <property type="entry name" value="purB"/>
    <property type="match status" value="1"/>
</dbReference>
<dbReference type="SMART" id="SM00998">
    <property type="entry name" value="ADSL_C"/>
    <property type="match status" value="1"/>
</dbReference>
<dbReference type="InterPro" id="IPR008948">
    <property type="entry name" value="L-Aspartase-like"/>
</dbReference>
<dbReference type="PRINTS" id="PR00145">
    <property type="entry name" value="ARGSUCLYASE"/>
</dbReference>
<evidence type="ECO:0000313" key="16">
    <source>
        <dbReference type="EMBL" id="ADD08971.1"/>
    </source>
</evidence>
<dbReference type="FunFam" id="1.20.200.10:FF:000008">
    <property type="entry name" value="Adenylosuccinate lyase"/>
    <property type="match status" value="1"/>
</dbReference>
<dbReference type="HOGENOM" id="CLU_030949_0_1_2"/>
<dbReference type="PANTHER" id="PTHR43172:SF1">
    <property type="entry name" value="ADENYLOSUCCINATE LYASE"/>
    <property type="match status" value="1"/>
</dbReference>
<keyword evidence="8 14" id="KW-0456">Lyase</keyword>
<comment type="catalytic activity">
    <reaction evidence="9">
        <text>(2S)-2-[5-amino-1-(5-phospho-beta-D-ribosyl)imidazole-4-carboxamido]succinate = 5-amino-1-(5-phospho-beta-D-ribosyl)imidazole-4-carboxamide + fumarate</text>
        <dbReference type="Rhea" id="RHEA:23920"/>
        <dbReference type="ChEBI" id="CHEBI:29806"/>
        <dbReference type="ChEBI" id="CHEBI:58443"/>
        <dbReference type="ChEBI" id="CHEBI:58475"/>
        <dbReference type="EC" id="4.3.2.2"/>
    </reaction>
    <physiologicalReaction direction="left-to-right" evidence="9">
        <dbReference type="Rhea" id="RHEA:23921"/>
    </physiologicalReaction>
</comment>
<evidence type="ECO:0000256" key="8">
    <source>
        <dbReference type="ARBA" id="ARBA00023239"/>
    </source>
</evidence>
<dbReference type="Gene3D" id="1.10.275.10">
    <property type="entry name" value="Fumarase/aspartase (N-terminal domain)"/>
    <property type="match status" value="1"/>
</dbReference>
<evidence type="ECO:0000313" key="17">
    <source>
        <dbReference type="Proteomes" id="UP000001400"/>
    </source>
</evidence>
<comment type="pathway">
    <text evidence="2 14">Purine metabolism; AMP biosynthesis via de novo pathway; AMP from IMP: step 2/2.</text>
</comment>
<dbReference type="CDD" id="cd01360">
    <property type="entry name" value="Adenylsuccinate_lyase_1"/>
    <property type="match status" value="1"/>
</dbReference>
<accession>B5IFP2</accession>
<dbReference type="InterPro" id="IPR000362">
    <property type="entry name" value="Fumarate_lyase_fam"/>
</dbReference>
<comment type="similarity">
    <text evidence="3 14">Belongs to the lyase 1 family. Adenylosuccinate lyase subfamily.</text>
</comment>
<dbReference type="Gene3D" id="1.10.40.30">
    <property type="entry name" value="Fumarase/aspartase (C-terminal domain)"/>
    <property type="match status" value="1"/>
</dbReference>
<dbReference type="Pfam" id="PF10397">
    <property type="entry name" value="ADSL_C"/>
    <property type="match status" value="1"/>
</dbReference>
<proteinExistence type="inferred from homology"/>
<dbReference type="InterPro" id="IPR019468">
    <property type="entry name" value="AdenyloSucc_lyase_C"/>
</dbReference>
<sequence>MAVCPLDYRYGRDEVKKIFSEESKLRYMLLVEYTLMKAHAHFGNIPEYCVKAAKEAMDKVELERVKNIEKEIKHDVMAIVKAYAEKCGECGKYVHLGATSNDIIDTTTALQLKDLFRYIERDFELLENALAELAAKYKNTVMLGRTHGQAAVPITFGLKMAVFLAEILRHHERFEELKKRVLVGKMMGAVGTGAALGDRALEIQEFVMNELGIGYEEASTQLVGRDRYVELVSFFSSLATSLEKFATEMRNLQRSEIGEVMEKFDVEKQVGSSTMAQKRNPITAENICGLARIIRGFLTPMHESAILWHERDLTNSSAERFIIPHTSILIDDIMVKAANLFKNLEINEERMLENIRNNEEVMAEAIIIFLVKNGWSRQDAHEKLRQISMQPGKFRENLMKDNELRPILEGKIEELLNPKNYIGSAEKIVDNILKRKNKMRENNKGL</sequence>
<comment type="function">
    <text evidence="10">Catalyzes two reactions in de novo purine nucleotide biosynthesis. Catalyzes the breakdown of 5-aminoimidazole- (N-succinylocarboxamide) ribotide (SAICAR or 2-[5-amino-1-(5-phospho-beta-D-ribosyl)imidazole-4-carboxamido]succinate) to 5-aminoimidazole-4-carboxamide ribotide (AICAR or 5-amino-1-(5-phospho-beta-D-ribosyl)imidazole-4-carboxamide) and fumarate, and of adenylosuccinate (ADS or N(6)-(1,2-dicarboxyethyl)-AMP) to adenosine monophosphate (AMP) and fumarate.</text>
</comment>
<evidence type="ECO:0000256" key="14">
    <source>
        <dbReference type="RuleBase" id="RU361172"/>
    </source>
</evidence>
<reference evidence="16" key="1">
    <citation type="submission" date="2010-02" db="EMBL/GenBank/DDBJ databases">
        <title>Complete sequence of Aciduliprofundum boonei T469.</title>
        <authorList>
            <consortium name="US DOE Joint Genome Institute"/>
            <person name="Lucas S."/>
            <person name="Copeland A."/>
            <person name="Lapidus A."/>
            <person name="Cheng J.-F."/>
            <person name="Bruce D."/>
            <person name="Goodwin L."/>
            <person name="Pitluck S."/>
            <person name="Saunders E."/>
            <person name="Detter J.C."/>
            <person name="Han C."/>
            <person name="Tapia R."/>
            <person name="Land M."/>
            <person name="Hauser L."/>
            <person name="Kyrpides N."/>
            <person name="Mikhailova N."/>
            <person name="Flores G."/>
            <person name="Reysenbach A.-L."/>
            <person name="Woyke T."/>
        </authorList>
    </citation>
    <scope>NUCLEOTIDE SEQUENCE</scope>
    <source>
        <strain evidence="16">T469</strain>
    </source>
</reference>
<dbReference type="Gene3D" id="1.20.200.10">
    <property type="entry name" value="Fumarase/aspartase (Central domain)"/>
    <property type="match status" value="1"/>
</dbReference>
<dbReference type="GO" id="GO:0006189">
    <property type="term" value="P:'de novo' IMP biosynthetic process"/>
    <property type="evidence" value="ECO:0007669"/>
    <property type="project" value="UniProtKB-UniPathway"/>
</dbReference>
<evidence type="ECO:0000256" key="11">
    <source>
        <dbReference type="ARBA" id="ARBA00030717"/>
    </source>
</evidence>
<dbReference type="PROSITE" id="PS00163">
    <property type="entry name" value="FUMARATE_LYASES"/>
    <property type="match status" value="1"/>
</dbReference>
<evidence type="ECO:0000256" key="4">
    <source>
        <dbReference type="ARBA" id="ARBA00011668"/>
    </source>
</evidence>
<evidence type="ECO:0000256" key="12">
    <source>
        <dbReference type="ARBA" id="ARBA00049115"/>
    </source>
</evidence>
<dbReference type="InterPro" id="IPR004769">
    <property type="entry name" value="Pur_lyase"/>
</dbReference>
<dbReference type="EC" id="4.3.2.2" evidence="5 13"/>
<name>B5IFP2_ACIB4</name>